<feature type="compositionally biased region" description="Basic and acidic residues" evidence="2">
    <location>
        <begin position="811"/>
        <end position="824"/>
    </location>
</feature>
<accession>A0A8J6DGD1</accession>
<feature type="region of interest" description="Disordered" evidence="2">
    <location>
        <begin position="641"/>
        <end position="745"/>
    </location>
</feature>
<keyword evidence="1" id="KW-0175">Coiled coil</keyword>
<evidence type="ECO:0000256" key="1">
    <source>
        <dbReference type="ARBA" id="ARBA00023054"/>
    </source>
</evidence>
<feature type="compositionally biased region" description="Polar residues" evidence="2">
    <location>
        <begin position="1089"/>
        <end position="1098"/>
    </location>
</feature>
<organism evidence="3 4">
    <name type="scientific">Galemys pyrenaicus</name>
    <name type="common">Iberian desman</name>
    <name type="synonym">Pyrenean desman</name>
    <dbReference type="NCBI Taxonomy" id="202257"/>
    <lineage>
        <taxon>Eukaryota</taxon>
        <taxon>Metazoa</taxon>
        <taxon>Chordata</taxon>
        <taxon>Craniata</taxon>
        <taxon>Vertebrata</taxon>
        <taxon>Euteleostomi</taxon>
        <taxon>Mammalia</taxon>
        <taxon>Eutheria</taxon>
        <taxon>Laurasiatheria</taxon>
        <taxon>Eulipotyphla</taxon>
        <taxon>Talpidae</taxon>
        <taxon>Galemys</taxon>
    </lineage>
</organism>
<sequence>MQRSLGPWARGRVPDGGHLEFGVGVQRDRDRRRYKAWSRQGVVLVRLGRHVDSCVWEHPKEQCENAGAVVRGLLEELCPCMPCRPESVRLKGCGCHERGSHSSPPRVEVDASRSPPRLAVEMADFTGYKDAASNRHLRFKLQSLSRRLDELEEATKNLQKAEDELLDLQDKVIQAEGSNSSMLAEIEVLRQRVLRIEGKDEEIKKAEDLCQLMKEKLEEEENLTRELKSEIERLQKRMSELETLEEAFSRSKNDCTQLCLSLNEERNLTKKISSELETLRVKVKELESSEDRLDKTEQSLVSELEKLKSLTLSFVSERKYLNEKEKENEKLIKELTQKLEQNKKTHRDHTRNTSNLERNDLRIEDGLAPTLPCKESRRKGTLDYFKQVENEARNKSENEKNRNHEDNKVKDLNQEIEKLKTQIKHFESLEEELKKMRAKNNDLQDNYLTEQNKNKLLASQLEEIKLQIKKQKELENGEVEGEDAFLSSKGRPERTKLRGHEAPASRHSPREQSPQHRRHRHRELVLESYSLSHRQLSSPNFTSRRAAKDGGGGGGGGGGAAQEARGPPQGESRKAREQPSVLSRYPPAAQEHNRAWKGAPKPGAECGLKGKVEKTTRTFNDAAHGALPNDVLGGADKTAAAASSEALSGKRGQLPGAGGQAADWGGAKAAAAPASSGRSSEGLSKGRRAANGPEPDAGCPASKAPLSSKYPYRAKSQESVPQGVSAPGKEGADQPVAALAEDSGTQEALRCRVIKCGGREKPDSEDDMDTESLVTAKLVNTTITPEPEPRQSSGCREKAKPRGALRTSLFENDKDAGPENESAKAVRAAVSAAELPEAGGGKSRRPFSPREALRSRAVIKPVIIDKDVKKIMGGSGTEATLEKQKPTPQAGTNKVTSSITIYPSDSSTPRSPAAEAARERHTSTSNIQVGAPELCNHVSSPFELSIHKHDITLQFTEAERVGDGPLKGRTETVVSRSSIIIKPSEPLERSSHAPAAETIRWKSHSAPAEEGLADARHVTVRNAWKSRRDLDSSEDAPSRAGRHAESTHAYTHRSVTDCADLEHPRAALLEQGARRAGGAGGSPEPASRRTQSSLTVSEVLTRRSRAGDAAAAWNHSAGTEEGEDCTLGLYRRSHNSLDRSDLPARQGLPEPGRARAEERSRPSRPCAEEN</sequence>
<feature type="region of interest" description="Disordered" evidence="2">
    <location>
        <begin position="875"/>
        <end position="928"/>
    </location>
</feature>
<reference evidence="3" key="1">
    <citation type="journal article" date="2021" name="Evol. Appl.">
        <title>The genome of the Pyrenean desman and the effects of bottlenecks and inbreeding on the genomic landscape of an endangered species.</title>
        <authorList>
            <person name="Escoda L."/>
            <person name="Castresana J."/>
        </authorList>
    </citation>
    <scope>NUCLEOTIDE SEQUENCE</scope>
    <source>
        <strain evidence="3">IBE-C5619</strain>
    </source>
</reference>
<feature type="region of interest" description="Disordered" evidence="2">
    <location>
        <begin position="1025"/>
        <end position="1052"/>
    </location>
</feature>
<proteinExistence type="predicted"/>
<feature type="compositionally biased region" description="Basic and acidic residues" evidence="2">
    <location>
        <begin position="490"/>
        <end position="514"/>
    </location>
</feature>
<feature type="compositionally biased region" description="Polar residues" evidence="2">
    <location>
        <begin position="778"/>
        <end position="794"/>
    </location>
</feature>
<dbReference type="AlphaFoldDB" id="A0A8J6DGD1"/>
<feature type="region of interest" description="Disordered" evidence="2">
    <location>
        <begin position="1135"/>
        <end position="1170"/>
    </location>
</feature>
<dbReference type="GO" id="GO:0021503">
    <property type="term" value="P:neural fold bending"/>
    <property type="evidence" value="ECO:0007669"/>
    <property type="project" value="TreeGrafter"/>
</dbReference>
<evidence type="ECO:0000256" key="2">
    <source>
        <dbReference type="SAM" id="MobiDB-lite"/>
    </source>
</evidence>
<keyword evidence="4" id="KW-1185">Reference proteome</keyword>
<feature type="compositionally biased region" description="Polar residues" evidence="2">
    <location>
        <begin position="529"/>
        <end position="543"/>
    </location>
</feature>
<dbReference type="Proteomes" id="UP000700334">
    <property type="component" value="Unassembled WGS sequence"/>
</dbReference>
<feature type="region of interest" description="Disordered" evidence="2">
    <location>
        <begin position="778"/>
        <end position="856"/>
    </location>
</feature>
<feature type="region of interest" description="Disordered" evidence="2">
    <location>
        <begin position="390"/>
        <end position="412"/>
    </location>
</feature>
<dbReference type="EMBL" id="JAGFMF010012145">
    <property type="protein sequence ID" value="KAG8506675.1"/>
    <property type="molecule type" value="Genomic_DNA"/>
</dbReference>
<feature type="region of interest" description="Disordered" evidence="2">
    <location>
        <begin position="473"/>
        <end position="610"/>
    </location>
</feature>
<evidence type="ECO:0000313" key="3">
    <source>
        <dbReference type="EMBL" id="KAG8506675.1"/>
    </source>
</evidence>
<feature type="region of interest" description="Disordered" evidence="2">
    <location>
        <begin position="340"/>
        <end position="360"/>
    </location>
</feature>
<dbReference type="PANTHER" id="PTHR23166:SF7">
    <property type="entry name" value="LEUCINE ZIPPER PROTEIN 1"/>
    <property type="match status" value="1"/>
</dbReference>
<feature type="compositionally biased region" description="Polar residues" evidence="2">
    <location>
        <begin position="886"/>
        <end position="910"/>
    </location>
</feature>
<name>A0A8J6DGD1_GALPY</name>
<feature type="compositionally biased region" description="Gly residues" evidence="2">
    <location>
        <begin position="549"/>
        <end position="560"/>
    </location>
</feature>
<gene>
    <name evidence="3" type="ORF">J0S82_005073</name>
</gene>
<dbReference type="InterPro" id="IPR050719">
    <property type="entry name" value="Cortactin-Actin_Reg"/>
</dbReference>
<evidence type="ECO:0000313" key="4">
    <source>
        <dbReference type="Proteomes" id="UP000700334"/>
    </source>
</evidence>
<protein>
    <submittedName>
        <fullName evidence="3">Leucine zipper protein 1</fullName>
    </submittedName>
</protein>
<feature type="region of interest" description="Disordered" evidence="2">
    <location>
        <begin position="1073"/>
        <end position="1098"/>
    </location>
</feature>
<feature type="compositionally biased region" description="Basic and acidic residues" evidence="2">
    <location>
        <begin position="1152"/>
        <end position="1161"/>
    </location>
</feature>
<comment type="caution">
    <text evidence="3">The sequence shown here is derived from an EMBL/GenBank/DDBJ whole genome shotgun (WGS) entry which is preliminary data.</text>
</comment>
<feature type="compositionally biased region" description="Low complexity" evidence="2">
    <location>
        <begin position="660"/>
        <end position="682"/>
    </location>
</feature>
<dbReference type="OrthoDB" id="9946011at2759"/>
<dbReference type="PANTHER" id="PTHR23166">
    <property type="entry name" value="FILAMIN/GPBP-INTERACTING PROTEIN"/>
    <property type="match status" value="1"/>
</dbReference>